<feature type="compositionally biased region" description="Basic and acidic residues" evidence="1">
    <location>
        <begin position="108"/>
        <end position="117"/>
    </location>
</feature>
<dbReference type="OrthoDB" id="146821at2157"/>
<keyword evidence="3" id="KW-1185">Reference proteome</keyword>
<organism evidence="2 3">
    <name type="scientific">Methanocella arvoryzae (strain DSM 22066 / NBRC 105507 / MRE50)</name>
    <dbReference type="NCBI Taxonomy" id="351160"/>
    <lineage>
        <taxon>Archaea</taxon>
        <taxon>Methanobacteriati</taxon>
        <taxon>Methanobacteriota</taxon>
        <taxon>Stenosarchaea group</taxon>
        <taxon>Methanomicrobia</taxon>
        <taxon>Methanocellales</taxon>
        <taxon>Methanocellaceae</taxon>
        <taxon>Methanocella</taxon>
    </lineage>
</organism>
<reference evidence="2 3" key="1">
    <citation type="journal article" date="2006" name="Science">
        <title>Genome of rice cluster I archaea -- the key methane producers in the rice rhizosphere.</title>
        <authorList>
            <person name="Erkel C."/>
            <person name="Kube M."/>
            <person name="Reinhardt R."/>
            <person name="Liesack W."/>
        </authorList>
    </citation>
    <scope>NUCLEOTIDE SEQUENCE [LARGE SCALE GENOMIC DNA]</scope>
    <source>
        <strain evidence="3">DSM 22066 / NBRC 105507 / MRE50</strain>
    </source>
</reference>
<name>Q0W3V0_METAR</name>
<dbReference type="Proteomes" id="UP000000663">
    <property type="component" value="Chromosome"/>
</dbReference>
<dbReference type="AlphaFoldDB" id="Q0W3V0"/>
<dbReference type="GeneID" id="5143688"/>
<dbReference type="eggNOG" id="arCOG11675">
    <property type="taxonomic scope" value="Archaea"/>
</dbReference>
<sequence length="125" mass="14510">MAGVGRIGDFGKPDYEANLDIENRLDTTDPLVDENIPYEKRVKVLMDRGMTREQAVEWIEHAREDMKKREYRKRDILIEQSQFRKELGELKNCTPIDESCLIPGPGGEENKDPEARRRQGPLPEQ</sequence>
<dbReference type="KEGG" id="rci:RCIX1730"/>
<evidence type="ECO:0000313" key="3">
    <source>
        <dbReference type="Proteomes" id="UP000000663"/>
    </source>
</evidence>
<dbReference type="STRING" id="351160.RCIX1730"/>
<gene>
    <name evidence="2" type="ORF">RCIX1730</name>
</gene>
<protein>
    <submittedName>
        <fullName evidence="2">Uncharacterized protein</fullName>
    </submittedName>
</protein>
<evidence type="ECO:0000313" key="2">
    <source>
        <dbReference type="EMBL" id="CAJ36943.1"/>
    </source>
</evidence>
<dbReference type="EMBL" id="AM114193">
    <property type="protein sequence ID" value="CAJ36943.1"/>
    <property type="molecule type" value="Genomic_DNA"/>
</dbReference>
<evidence type="ECO:0000256" key="1">
    <source>
        <dbReference type="SAM" id="MobiDB-lite"/>
    </source>
</evidence>
<dbReference type="RefSeq" id="WP_012035623.1">
    <property type="nucleotide sequence ID" value="NC_009464.1"/>
</dbReference>
<proteinExistence type="predicted"/>
<accession>Q0W3V0</accession>
<feature type="region of interest" description="Disordered" evidence="1">
    <location>
        <begin position="97"/>
        <end position="125"/>
    </location>
</feature>